<dbReference type="InterPro" id="IPR021109">
    <property type="entry name" value="Peptidase_aspartic_dom_sf"/>
</dbReference>
<dbReference type="EMBL" id="BKCJ010600818">
    <property type="protein sequence ID" value="GFB31856.1"/>
    <property type="molecule type" value="Genomic_DNA"/>
</dbReference>
<gene>
    <name evidence="3" type="ORF">Tci_703827</name>
</gene>
<dbReference type="PANTHER" id="PTHR33067:SF9">
    <property type="entry name" value="RNA-DIRECTED DNA POLYMERASE"/>
    <property type="match status" value="1"/>
</dbReference>
<evidence type="ECO:0000256" key="2">
    <source>
        <dbReference type="SAM" id="MobiDB-lite"/>
    </source>
</evidence>
<feature type="compositionally biased region" description="Polar residues" evidence="2">
    <location>
        <begin position="254"/>
        <end position="269"/>
    </location>
</feature>
<feature type="region of interest" description="Disordered" evidence="2">
    <location>
        <begin position="254"/>
        <end position="273"/>
    </location>
</feature>
<keyword evidence="3" id="KW-0548">Nucleotidyltransferase</keyword>
<proteinExistence type="predicted"/>
<keyword evidence="1" id="KW-0175">Coiled coil</keyword>
<feature type="coiled-coil region" evidence="1">
    <location>
        <begin position="210"/>
        <end position="244"/>
    </location>
</feature>
<accession>A0A699LBG3</accession>
<sequence>MPADCLKIIESKSKVCQPRAKAVIAKVSSNYSTPAVSADVAELKDMVRALLLDMKNQYSAQTSAPTPTPIKAVELNYDTCDGNHVYQNCPATSGNVYQDNIQEYVSQAAAANYSQGNTGFRPQMVANQIRPPGFPSVQNTQNNFNRGNNFNQNRGGNFNQSNINQSQLNRPQVNQPLAYQAPAYQAPVFQTQSVSQNDFERYIKANDAVLRNIQNQGQSIQNQCQSIQNQLQTVQNQLANLTDMMAKFMSANTASSSGSRTLPGNTVTNPKEDLKGTLPEVVLPIKDPLLLLHLKLQTKEPSAPMPNLKPSIPYPSRRDTERRHCSVFKPVGIAKDVKVKVGMFHFPANFVVVNFELDPRVPLIFERCFLKTSRALIDVHKGELTLQIGNEAITYNLDQPSRYSANYDQMMANKIDVTDKACEE</sequence>
<name>A0A699LBG3_TANCI</name>
<dbReference type="Gene3D" id="2.40.70.10">
    <property type="entry name" value="Acid Proteases"/>
    <property type="match status" value="1"/>
</dbReference>
<dbReference type="PANTHER" id="PTHR33067">
    <property type="entry name" value="RNA-DIRECTED DNA POLYMERASE-RELATED"/>
    <property type="match status" value="1"/>
</dbReference>
<feature type="region of interest" description="Disordered" evidence="2">
    <location>
        <begin position="301"/>
        <end position="320"/>
    </location>
</feature>
<dbReference type="GO" id="GO:0003964">
    <property type="term" value="F:RNA-directed DNA polymerase activity"/>
    <property type="evidence" value="ECO:0007669"/>
    <property type="project" value="UniProtKB-KW"/>
</dbReference>
<comment type="caution">
    <text evidence="3">The sequence shown here is derived from an EMBL/GenBank/DDBJ whole genome shotgun (WGS) entry which is preliminary data.</text>
</comment>
<evidence type="ECO:0000313" key="3">
    <source>
        <dbReference type="EMBL" id="GFB31856.1"/>
    </source>
</evidence>
<protein>
    <submittedName>
        <fullName evidence="3">Reverse transcriptase domain-containing protein</fullName>
    </submittedName>
</protein>
<reference evidence="3" key="1">
    <citation type="journal article" date="2019" name="Sci. Rep.">
        <title>Draft genome of Tanacetum cinerariifolium, the natural source of mosquito coil.</title>
        <authorList>
            <person name="Yamashiro T."/>
            <person name="Shiraishi A."/>
            <person name="Satake H."/>
            <person name="Nakayama K."/>
        </authorList>
    </citation>
    <scope>NUCLEOTIDE SEQUENCE</scope>
</reference>
<feature type="non-terminal residue" evidence="3">
    <location>
        <position position="424"/>
    </location>
</feature>
<organism evidence="3">
    <name type="scientific">Tanacetum cinerariifolium</name>
    <name type="common">Dalmatian daisy</name>
    <name type="synonym">Chrysanthemum cinerariifolium</name>
    <dbReference type="NCBI Taxonomy" id="118510"/>
    <lineage>
        <taxon>Eukaryota</taxon>
        <taxon>Viridiplantae</taxon>
        <taxon>Streptophyta</taxon>
        <taxon>Embryophyta</taxon>
        <taxon>Tracheophyta</taxon>
        <taxon>Spermatophyta</taxon>
        <taxon>Magnoliopsida</taxon>
        <taxon>eudicotyledons</taxon>
        <taxon>Gunneridae</taxon>
        <taxon>Pentapetalae</taxon>
        <taxon>asterids</taxon>
        <taxon>campanulids</taxon>
        <taxon>Asterales</taxon>
        <taxon>Asteraceae</taxon>
        <taxon>Asteroideae</taxon>
        <taxon>Anthemideae</taxon>
        <taxon>Anthemidinae</taxon>
        <taxon>Tanacetum</taxon>
    </lineage>
</organism>
<keyword evidence="3" id="KW-0695">RNA-directed DNA polymerase</keyword>
<evidence type="ECO:0000256" key="1">
    <source>
        <dbReference type="SAM" id="Coils"/>
    </source>
</evidence>
<dbReference type="AlphaFoldDB" id="A0A699LBG3"/>
<keyword evidence="3" id="KW-0808">Transferase</keyword>